<organism evidence="2 3">
    <name type="scientific">Larkinella punicea</name>
    <dbReference type="NCBI Taxonomy" id="2315727"/>
    <lineage>
        <taxon>Bacteria</taxon>
        <taxon>Pseudomonadati</taxon>
        <taxon>Bacteroidota</taxon>
        <taxon>Cytophagia</taxon>
        <taxon>Cytophagales</taxon>
        <taxon>Spirosomataceae</taxon>
        <taxon>Larkinella</taxon>
    </lineage>
</organism>
<evidence type="ECO:0000313" key="2">
    <source>
        <dbReference type="EMBL" id="RCR67069.1"/>
    </source>
</evidence>
<name>A0A368JHC2_9BACT</name>
<evidence type="ECO:0000313" key="3">
    <source>
        <dbReference type="Proteomes" id="UP000253383"/>
    </source>
</evidence>
<keyword evidence="3" id="KW-1185">Reference proteome</keyword>
<protein>
    <submittedName>
        <fullName evidence="2">ParA family protein</fullName>
    </submittedName>
</protein>
<reference evidence="2 3" key="1">
    <citation type="submission" date="2018-07" db="EMBL/GenBank/DDBJ databases">
        <title>Genome analysis of Larkinella rosea.</title>
        <authorList>
            <person name="Zhou Z."/>
            <person name="Wang G."/>
        </authorList>
    </citation>
    <scope>NUCLEOTIDE SEQUENCE [LARGE SCALE GENOMIC DNA]</scope>
    <source>
        <strain evidence="3">zzj9</strain>
    </source>
</reference>
<sequence>MYKFIDKGLHLSEFQFCFGSNILFDLLLMAPPGLPKKPTVLAFATQKGGMGKTTLSVIVASYLHYKRGLKTALLDVDGSQLSVHTQRLREAENLDEDAQFRMEERREKEGIDPFEILSGYPKDVPKMITMLAPDTQVVFVDLPGNIEIAGYDLAIKSVDLLLVPMETSEYSVTTGFQYLTAIKQIGLVPIENCWVVWNKYKPSRDASMVEQLEDSFVSYGLQALKSRIPQRDSYQDPANRSTLFPMPPAYLRNSGLKELFIEVEELIMKNNQLHGQTK</sequence>
<dbReference type="InterPro" id="IPR027417">
    <property type="entry name" value="P-loop_NTPase"/>
</dbReference>
<proteinExistence type="predicted"/>
<dbReference type="InterPro" id="IPR050678">
    <property type="entry name" value="DNA_Partitioning_ATPase"/>
</dbReference>
<dbReference type="Proteomes" id="UP000253383">
    <property type="component" value="Unassembled WGS sequence"/>
</dbReference>
<dbReference type="InterPro" id="IPR002586">
    <property type="entry name" value="CobQ/CobB/MinD/ParA_Nub-bd_dom"/>
</dbReference>
<evidence type="ECO:0000259" key="1">
    <source>
        <dbReference type="Pfam" id="PF01656"/>
    </source>
</evidence>
<dbReference type="Pfam" id="PF01656">
    <property type="entry name" value="CbiA"/>
    <property type="match status" value="1"/>
</dbReference>
<dbReference type="AlphaFoldDB" id="A0A368JHC2"/>
<dbReference type="OrthoDB" id="978593at2"/>
<dbReference type="Gene3D" id="3.40.50.300">
    <property type="entry name" value="P-loop containing nucleotide triphosphate hydrolases"/>
    <property type="match status" value="1"/>
</dbReference>
<comment type="caution">
    <text evidence="2">The sequence shown here is derived from an EMBL/GenBank/DDBJ whole genome shotgun (WGS) entry which is preliminary data.</text>
</comment>
<gene>
    <name evidence="2" type="ORF">DUE52_23725</name>
</gene>
<dbReference type="PANTHER" id="PTHR13696:SF52">
    <property type="entry name" value="PARA FAMILY PROTEIN CT_582"/>
    <property type="match status" value="1"/>
</dbReference>
<dbReference type="EMBL" id="QOWE01000022">
    <property type="protein sequence ID" value="RCR67069.1"/>
    <property type="molecule type" value="Genomic_DNA"/>
</dbReference>
<dbReference type="SUPFAM" id="SSF52540">
    <property type="entry name" value="P-loop containing nucleoside triphosphate hydrolases"/>
    <property type="match status" value="1"/>
</dbReference>
<accession>A0A368JHC2</accession>
<dbReference type="CDD" id="cd02042">
    <property type="entry name" value="ParAB_family"/>
    <property type="match status" value="1"/>
</dbReference>
<feature type="domain" description="CobQ/CobB/MinD/ParA nucleotide binding" evidence="1">
    <location>
        <begin position="41"/>
        <end position="237"/>
    </location>
</feature>
<dbReference type="RefSeq" id="WP_114408556.1">
    <property type="nucleotide sequence ID" value="NZ_QOWE01000022.1"/>
</dbReference>
<dbReference type="PANTHER" id="PTHR13696">
    <property type="entry name" value="P-LOOP CONTAINING NUCLEOSIDE TRIPHOSPHATE HYDROLASE"/>
    <property type="match status" value="1"/>
</dbReference>